<sequence>MCKLCENIHTSDYKNMEYEDYLHKNEEGVFIHFVTGDSFADFDYKINYCPICGRKLVK</sequence>
<protein>
    <submittedName>
        <fullName evidence="1">Rad50 zinc hook motif</fullName>
    </submittedName>
</protein>
<proteinExistence type="predicted"/>
<dbReference type="EMBL" id="BK059102">
    <property type="protein sequence ID" value="DAE30096.1"/>
    <property type="molecule type" value="Genomic_DNA"/>
</dbReference>
<evidence type="ECO:0000313" key="1">
    <source>
        <dbReference type="EMBL" id="DAE30096.1"/>
    </source>
</evidence>
<name>A0A8S5RFE0_9VIRU</name>
<organism evidence="1">
    <name type="scientific">virus sp. ctQmo6</name>
    <dbReference type="NCBI Taxonomy" id="2827990"/>
    <lineage>
        <taxon>Viruses</taxon>
    </lineage>
</organism>
<reference evidence="1" key="1">
    <citation type="journal article" date="2021" name="Proc. Natl. Acad. Sci. U.S.A.">
        <title>A Catalog of Tens of Thousands of Viruses from Human Metagenomes Reveals Hidden Associations with Chronic Diseases.</title>
        <authorList>
            <person name="Tisza M.J."/>
            <person name="Buck C.B."/>
        </authorList>
    </citation>
    <scope>NUCLEOTIDE SEQUENCE</scope>
    <source>
        <strain evidence="1">CtQmo6</strain>
    </source>
</reference>
<accession>A0A8S5RFE0</accession>